<dbReference type="Proteomes" id="UP000245119">
    <property type="component" value="Linkage Group LG6"/>
</dbReference>
<comment type="caution">
    <text evidence="1">The sequence shown here is derived from an EMBL/GenBank/DDBJ whole genome shotgun (WGS) entry which is preliminary data.</text>
</comment>
<dbReference type="AlphaFoldDB" id="A0A2T7P5Z4"/>
<evidence type="ECO:0000313" key="2">
    <source>
        <dbReference type="Proteomes" id="UP000245119"/>
    </source>
</evidence>
<proteinExistence type="predicted"/>
<reference evidence="1 2" key="1">
    <citation type="submission" date="2018-04" db="EMBL/GenBank/DDBJ databases">
        <title>The genome of golden apple snail Pomacea canaliculata provides insight into stress tolerance and invasive adaptation.</title>
        <authorList>
            <person name="Liu C."/>
            <person name="Liu B."/>
            <person name="Ren Y."/>
            <person name="Zhang Y."/>
            <person name="Wang H."/>
            <person name="Li S."/>
            <person name="Jiang F."/>
            <person name="Yin L."/>
            <person name="Zhang G."/>
            <person name="Qian W."/>
            <person name="Fan W."/>
        </authorList>
    </citation>
    <scope>NUCLEOTIDE SEQUENCE [LARGE SCALE GENOMIC DNA]</scope>
    <source>
        <strain evidence="1">SZHN2017</strain>
        <tissue evidence="1">Muscle</tissue>
    </source>
</reference>
<dbReference type="EMBL" id="PZQS01000006">
    <property type="protein sequence ID" value="PVD28837.1"/>
    <property type="molecule type" value="Genomic_DNA"/>
</dbReference>
<gene>
    <name evidence="1" type="ORF">C0Q70_11432</name>
</gene>
<sequence length="73" mass="8199">MRVKTLTSGNATKCEKEIEVRRRCHKPNGEESCFLGPWGDYGPCQQGVMMKHRQVIGGGVECERKAVKFKPCS</sequence>
<dbReference type="InterPro" id="IPR036383">
    <property type="entry name" value="TSP1_rpt_sf"/>
</dbReference>
<protein>
    <recommendedName>
        <fullName evidence="3">Pleiotrophin/Midkine C-terminal domain-containing protein</fullName>
    </recommendedName>
</protein>
<evidence type="ECO:0008006" key="3">
    <source>
        <dbReference type="Google" id="ProtNLM"/>
    </source>
</evidence>
<keyword evidence="2" id="KW-1185">Reference proteome</keyword>
<evidence type="ECO:0000313" key="1">
    <source>
        <dbReference type="EMBL" id="PVD28837.1"/>
    </source>
</evidence>
<name>A0A2T7P5Z4_POMCA</name>
<dbReference type="SUPFAM" id="SSF82895">
    <property type="entry name" value="TSP-1 type 1 repeat"/>
    <property type="match status" value="1"/>
</dbReference>
<accession>A0A2T7P5Z4</accession>
<organism evidence="1 2">
    <name type="scientific">Pomacea canaliculata</name>
    <name type="common">Golden apple snail</name>
    <dbReference type="NCBI Taxonomy" id="400727"/>
    <lineage>
        <taxon>Eukaryota</taxon>
        <taxon>Metazoa</taxon>
        <taxon>Spiralia</taxon>
        <taxon>Lophotrochozoa</taxon>
        <taxon>Mollusca</taxon>
        <taxon>Gastropoda</taxon>
        <taxon>Caenogastropoda</taxon>
        <taxon>Architaenioglossa</taxon>
        <taxon>Ampullarioidea</taxon>
        <taxon>Ampullariidae</taxon>
        <taxon>Pomacea</taxon>
    </lineage>
</organism>